<sequence length="759" mass="82916">MTPSPEKKRKRDEYELPPMHEDVLSTRTGNERDLRMAHPEDLRQLVDLATRYPDTFGSNLGDIDIDIDSAEFQALSAEDQHDIIVALKVRSRQTSHDRLQRMLGSSGNPLDFSKQQIELLVKRNTLTQQWLQVTGNAHRATGAAVDGGGKVARGRVIGERSREYVLIKGDDPAGGWTLKMGGGGQSGGPEPGDRRNPIAVVDSSSSTSIDGGSDESDDDLFEDVSPARIGGQLALRTTSPYADARSGAGRDIRQGAFEHELVSDDQPLLQLKHQQHYQLQQSIIAKHSHVAGVQAPGRFGPEPVDLDAVSSDESGSFIYTNTNSDIHEVGSSSPSPSSEYNSNQDHDHDHDHGTYMQEAEQHAQEAAMRDGEHKQQRLIMELTAAEFLDKWSRLVTPEMHGFDPSIYERMRYWFHDEALESLGNVVWSTNRQLEKQPEIDNEWMAEMAMGGRPCAVFRDRGGLEFVRARVACLSLLSGFLECALQWRRMRGGEYRSVDECDGRRVGMRELGDAANGVNGVARESIFDQAEEAGGGGGGGGGLGMGLLMSSSMLLPPQPQPPPQPATGFGDAALGEEFSEPREPEEDVAKAHRETIFRKAQLLAEHAGTGARPGIQATSSSSSTHGSQDANKVRHIDSDADYISDDDERSDISDDFINIEAPHGKSAADDANPEADIPENNDGEDEDSGDDDRDAGLDVGEAEQNEYALFIEKLRKPANGSTNRGASYEAMRSELEGEMQSLRARVRNSTRDASGIGADM</sequence>
<accession>A0ACC1I362</accession>
<organism evidence="1 2">
    <name type="scientific">Kickxella alabastrina</name>
    <dbReference type="NCBI Taxonomy" id="61397"/>
    <lineage>
        <taxon>Eukaryota</taxon>
        <taxon>Fungi</taxon>
        <taxon>Fungi incertae sedis</taxon>
        <taxon>Zoopagomycota</taxon>
        <taxon>Kickxellomycotina</taxon>
        <taxon>Kickxellomycetes</taxon>
        <taxon>Kickxellales</taxon>
        <taxon>Kickxellaceae</taxon>
        <taxon>Kickxella</taxon>
    </lineage>
</organism>
<feature type="non-terminal residue" evidence="1">
    <location>
        <position position="759"/>
    </location>
</feature>
<evidence type="ECO:0000313" key="1">
    <source>
        <dbReference type="EMBL" id="KAJ1883999.1"/>
    </source>
</evidence>
<name>A0ACC1I362_9FUNG</name>
<gene>
    <name evidence="1" type="primary">RAD2_4</name>
    <name evidence="1" type="ORF">LPJ66_010822</name>
</gene>
<protein>
    <submittedName>
        <fullName evidence="1">DNA repair protein rad2</fullName>
    </submittedName>
</protein>
<comment type="caution">
    <text evidence="1">The sequence shown here is derived from an EMBL/GenBank/DDBJ whole genome shotgun (WGS) entry which is preliminary data.</text>
</comment>
<dbReference type="Proteomes" id="UP001150581">
    <property type="component" value="Unassembled WGS sequence"/>
</dbReference>
<reference evidence="1" key="1">
    <citation type="submission" date="2022-07" db="EMBL/GenBank/DDBJ databases">
        <title>Phylogenomic reconstructions and comparative analyses of Kickxellomycotina fungi.</title>
        <authorList>
            <person name="Reynolds N.K."/>
            <person name="Stajich J.E."/>
            <person name="Barry K."/>
            <person name="Grigoriev I.V."/>
            <person name="Crous P."/>
            <person name="Smith M.E."/>
        </authorList>
    </citation>
    <scope>NUCLEOTIDE SEQUENCE</scope>
    <source>
        <strain evidence="1">Benny 63K</strain>
    </source>
</reference>
<evidence type="ECO:0000313" key="2">
    <source>
        <dbReference type="Proteomes" id="UP001150581"/>
    </source>
</evidence>
<keyword evidence="2" id="KW-1185">Reference proteome</keyword>
<proteinExistence type="predicted"/>
<dbReference type="EMBL" id="JANBPG010002990">
    <property type="protein sequence ID" value="KAJ1883999.1"/>
    <property type="molecule type" value="Genomic_DNA"/>
</dbReference>